<reference evidence="1" key="2">
    <citation type="journal article" date="2015" name="Fish Shellfish Immunol.">
        <title>Early steps in the European eel (Anguilla anguilla)-Vibrio vulnificus interaction in the gills: Role of the RtxA13 toxin.</title>
        <authorList>
            <person name="Callol A."/>
            <person name="Pajuelo D."/>
            <person name="Ebbesson L."/>
            <person name="Teles M."/>
            <person name="MacKenzie S."/>
            <person name="Amaro C."/>
        </authorList>
    </citation>
    <scope>NUCLEOTIDE SEQUENCE</scope>
</reference>
<dbReference type="AlphaFoldDB" id="A0A0E9QPB0"/>
<sequence length="35" mass="3878">MAEGELNVDSLISRLLEGKRLFRLASLFTDVDGVL</sequence>
<organism evidence="1">
    <name type="scientific">Anguilla anguilla</name>
    <name type="common">European freshwater eel</name>
    <name type="synonym">Muraena anguilla</name>
    <dbReference type="NCBI Taxonomy" id="7936"/>
    <lineage>
        <taxon>Eukaryota</taxon>
        <taxon>Metazoa</taxon>
        <taxon>Chordata</taxon>
        <taxon>Craniata</taxon>
        <taxon>Vertebrata</taxon>
        <taxon>Euteleostomi</taxon>
        <taxon>Actinopterygii</taxon>
        <taxon>Neopterygii</taxon>
        <taxon>Teleostei</taxon>
        <taxon>Anguilliformes</taxon>
        <taxon>Anguillidae</taxon>
        <taxon>Anguilla</taxon>
    </lineage>
</organism>
<name>A0A0E9QPB0_ANGAN</name>
<dbReference type="EMBL" id="GBXM01090472">
    <property type="protein sequence ID" value="JAH18105.1"/>
    <property type="molecule type" value="Transcribed_RNA"/>
</dbReference>
<accession>A0A0E9QPB0</accession>
<protein>
    <submittedName>
        <fullName evidence="1">Uncharacterized protein</fullName>
    </submittedName>
</protein>
<evidence type="ECO:0000313" key="1">
    <source>
        <dbReference type="EMBL" id="JAH18105.1"/>
    </source>
</evidence>
<reference evidence="1" key="1">
    <citation type="submission" date="2014-11" db="EMBL/GenBank/DDBJ databases">
        <authorList>
            <person name="Amaro Gonzalez C."/>
        </authorList>
    </citation>
    <scope>NUCLEOTIDE SEQUENCE</scope>
</reference>
<proteinExistence type="predicted"/>